<feature type="transmembrane region" description="Helical" evidence="1">
    <location>
        <begin position="38"/>
        <end position="60"/>
    </location>
</feature>
<organism evidence="2">
    <name type="scientific">hydrothermal vent metagenome</name>
    <dbReference type="NCBI Taxonomy" id="652676"/>
    <lineage>
        <taxon>unclassified sequences</taxon>
        <taxon>metagenomes</taxon>
        <taxon>ecological metagenomes</taxon>
    </lineage>
</organism>
<feature type="transmembrane region" description="Helical" evidence="1">
    <location>
        <begin position="154"/>
        <end position="176"/>
    </location>
</feature>
<dbReference type="EMBL" id="UOGD01000022">
    <property type="protein sequence ID" value="VAX15459.1"/>
    <property type="molecule type" value="Genomic_DNA"/>
</dbReference>
<feature type="transmembrane region" description="Helical" evidence="1">
    <location>
        <begin position="69"/>
        <end position="89"/>
    </location>
</feature>
<feature type="transmembrane region" description="Helical" evidence="1">
    <location>
        <begin position="182"/>
        <end position="204"/>
    </location>
</feature>
<keyword evidence="1" id="KW-0472">Membrane</keyword>
<evidence type="ECO:0000256" key="1">
    <source>
        <dbReference type="SAM" id="Phobius"/>
    </source>
</evidence>
<sequence>MKNEHKKLALSLLVFLAAGIGPNLFVVAQAGYANLSDLAVSFLFPSIVVVIAITVLGYFIGMKELSNQIIIGLVAGLIGTIGLEVFRIAGFNLGWMPGDLPKLMGVLLLDQFALGPDTTSNIAGWSYHFWNGAAFGIIYSILFGKGKVWLGSVYGFIMGVFFMISPVVIALGVGYFGVDFGIGFPVTVTLAHLAYGTLLGMFVYRWNKKDLSIFTLLKSLVNKK</sequence>
<accession>A0A3B1BB81</accession>
<proteinExistence type="predicted"/>
<protein>
    <submittedName>
        <fullName evidence="2">Uncharacterized protein</fullName>
    </submittedName>
</protein>
<keyword evidence="1" id="KW-0812">Transmembrane</keyword>
<reference evidence="2" key="1">
    <citation type="submission" date="2018-06" db="EMBL/GenBank/DDBJ databases">
        <authorList>
            <person name="Zhirakovskaya E."/>
        </authorList>
    </citation>
    <scope>NUCLEOTIDE SEQUENCE</scope>
</reference>
<name>A0A3B1BB81_9ZZZZ</name>
<gene>
    <name evidence="2" type="ORF">MNBD_IGNAVI01-429</name>
</gene>
<feature type="transmembrane region" description="Helical" evidence="1">
    <location>
        <begin position="122"/>
        <end position="142"/>
    </location>
</feature>
<dbReference type="AlphaFoldDB" id="A0A3B1BB81"/>
<evidence type="ECO:0000313" key="2">
    <source>
        <dbReference type="EMBL" id="VAX15459.1"/>
    </source>
</evidence>
<keyword evidence="1" id="KW-1133">Transmembrane helix</keyword>